<gene>
    <name evidence="2" type="ORF">KSP40_PGU008627</name>
</gene>
<name>A0ABR2MJ41_9ASPA</name>
<organism evidence="2 3">
    <name type="scientific">Platanthera guangdongensis</name>
    <dbReference type="NCBI Taxonomy" id="2320717"/>
    <lineage>
        <taxon>Eukaryota</taxon>
        <taxon>Viridiplantae</taxon>
        <taxon>Streptophyta</taxon>
        <taxon>Embryophyta</taxon>
        <taxon>Tracheophyta</taxon>
        <taxon>Spermatophyta</taxon>
        <taxon>Magnoliopsida</taxon>
        <taxon>Liliopsida</taxon>
        <taxon>Asparagales</taxon>
        <taxon>Orchidaceae</taxon>
        <taxon>Orchidoideae</taxon>
        <taxon>Orchideae</taxon>
        <taxon>Orchidinae</taxon>
        <taxon>Platanthera</taxon>
    </lineage>
</organism>
<proteinExistence type="predicted"/>
<accession>A0ABR2MJ41</accession>
<protein>
    <submittedName>
        <fullName evidence="2">Uncharacterized protein</fullName>
    </submittedName>
</protein>
<dbReference type="Proteomes" id="UP001412067">
    <property type="component" value="Unassembled WGS sequence"/>
</dbReference>
<feature type="compositionally biased region" description="Basic and acidic residues" evidence="1">
    <location>
        <begin position="41"/>
        <end position="59"/>
    </location>
</feature>
<keyword evidence="3" id="KW-1185">Reference proteome</keyword>
<comment type="caution">
    <text evidence="2">The sequence shown here is derived from an EMBL/GenBank/DDBJ whole genome shotgun (WGS) entry which is preliminary data.</text>
</comment>
<evidence type="ECO:0000313" key="2">
    <source>
        <dbReference type="EMBL" id="KAK8963877.1"/>
    </source>
</evidence>
<dbReference type="EMBL" id="JBBWWR010000007">
    <property type="protein sequence ID" value="KAK8963877.1"/>
    <property type="molecule type" value="Genomic_DNA"/>
</dbReference>
<reference evidence="2 3" key="1">
    <citation type="journal article" date="2022" name="Nat. Plants">
        <title>Genomes of leafy and leafless Platanthera orchids illuminate the evolution of mycoheterotrophy.</title>
        <authorList>
            <person name="Li M.H."/>
            <person name="Liu K.W."/>
            <person name="Li Z."/>
            <person name="Lu H.C."/>
            <person name="Ye Q.L."/>
            <person name="Zhang D."/>
            <person name="Wang J.Y."/>
            <person name="Li Y.F."/>
            <person name="Zhong Z.M."/>
            <person name="Liu X."/>
            <person name="Yu X."/>
            <person name="Liu D.K."/>
            <person name="Tu X.D."/>
            <person name="Liu B."/>
            <person name="Hao Y."/>
            <person name="Liao X.Y."/>
            <person name="Jiang Y.T."/>
            <person name="Sun W.H."/>
            <person name="Chen J."/>
            <person name="Chen Y.Q."/>
            <person name="Ai Y."/>
            <person name="Zhai J.W."/>
            <person name="Wu S.S."/>
            <person name="Zhou Z."/>
            <person name="Hsiao Y.Y."/>
            <person name="Wu W.L."/>
            <person name="Chen Y.Y."/>
            <person name="Lin Y.F."/>
            <person name="Hsu J.L."/>
            <person name="Li C.Y."/>
            <person name="Wang Z.W."/>
            <person name="Zhao X."/>
            <person name="Zhong W.Y."/>
            <person name="Ma X.K."/>
            <person name="Ma L."/>
            <person name="Huang J."/>
            <person name="Chen G.Z."/>
            <person name="Huang M.Z."/>
            <person name="Huang L."/>
            <person name="Peng D.H."/>
            <person name="Luo Y.B."/>
            <person name="Zou S.Q."/>
            <person name="Chen S.P."/>
            <person name="Lan S."/>
            <person name="Tsai W.C."/>
            <person name="Van de Peer Y."/>
            <person name="Liu Z.J."/>
        </authorList>
    </citation>
    <scope>NUCLEOTIDE SEQUENCE [LARGE SCALE GENOMIC DNA]</scope>
    <source>
        <strain evidence="2">Lor288</strain>
    </source>
</reference>
<evidence type="ECO:0000256" key="1">
    <source>
        <dbReference type="SAM" id="MobiDB-lite"/>
    </source>
</evidence>
<sequence>MAMSASPEPRQIISTADFRSLSCASPPPPPPSRPAIAAEGEAAKDADDQFRTPTTEESRLNSTPTTCPPPPVKARRLLGCKRKLSELEFFKIEADEMERLFRPRDLMCVRMRIAGRGDACLEDQREAASSLSSV</sequence>
<feature type="region of interest" description="Disordered" evidence="1">
    <location>
        <begin position="1"/>
        <end position="74"/>
    </location>
</feature>
<evidence type="ECO:0000313" key="3">
    <source>
        <dbReference type="Proteomes" id="UP001412067"/>
    </source>
</evidence>